<dbReference type="EMBL" id="IACK01102943">
    <property type="protein sequence ID" value="LAA84079.1"/>
    <property type="molecule type" value="Transcribed_RNA"/>
</dbReference>
<dbReference type="Gene3D" id="2.60.40.10">
    <property type="entry name" value="Immunoglobulins"/>
    <property type="match status" value="2"/>
</dbReference>
<feature type="region of interest" description="Disordered" evidence="3">
    <location>
        <begin position="259"/>
        <end position="281"/>
    </location>
</feature>
<organism evidence="5">
    <name type="scientific">Micrurus lemniscatus lemniscatus</name>
    <dbReference type="NCBI Taxonomy" id="129467"/>
    <lineage>
        <taxon>Eukaryota</taxon>
        <taxon>Metazoa</taxon>
        <taxon>Chordata</taxon>
        <taxon>Craniata</taxon>
        <taxon>Vertebrata</taxon>
        <taxon>Euteleostomi</taxon>
        <taxon>Lepidosauria</taxon>
        <taxon>Squamata</taxon>
        <taxon>Bifurcata</taxon>
        <taxon>Unidentata</taxon>
        <taxon>Episquamata</taxon>
        <taxon>Toxicofera</taxon>
        <taxon>Serpentes</taxon>
        <taxon>Colubroidea</taxon>
        <taxon>Elapidae</taxon>
        <taxon>Elapinae</taxon>
        <taxon>Micrurus</taxon>
    </lineage>
</organism>
<keyword evidence="2" id="KW-0325">Glycoprotein</keyword>
<dbReference type="InterPro" id="IPR036179">
    <property type="entry name" value="Ig-like_dom_sf"/>
</dbReference>
<sequence>MSKLYSRTSEITFTPSAEDHEVEVLVEIHHCMKILRKGYTVMLKGFPKLSNIVIEPSDADYGESLNLTCVVTDFNLKNIYTQWFLGDISLRNDAATEDLVMACNGCYKLTSTCELRATASVCDKVICFRVSHERLTKPITRKVYLKLPVKRPILSEIKATPDHQNILLEISISQFAPRDIKVRWYQGWEKISENINPRNIEIGEDHLCYFVSKIYLDPKALSFGETIRCDVKHSTSTEKKSLTLNPTDFFHPVEETQYHNHDVSSVTRPKESTTATTASDS</sequence>
<proteinExistence type="predicted"/>
<feature type="domain" description="Ig-like" evidence="4">
    <location>
        <begin position="47"/>
        <end position="84"/>
    </location>
</feature>
<evidence type="ECO:0000313" key="5">
    <source>
        <dbReference type="EMBL" id="LAA84079.1"/>
    </source>
</evidence>
<protein>
    <recommendedName>
        <fullName evidence="4">Ig-like domain-containing protein</fullName>
    </recommendedName>
</protein>
<evidence type="ECO:0000259" key="4">
    <source>
        <dbReference type="PROSITE" id="PS50835"/>
    </source>
</evidence>
<dbReference type="PROSITE" id="PS50835">
    <property type="entry name" value="IG_LIKE"/>
    <property type="match status" value="1"/>
</dbReference>
<dbReference type="InterPro" id="IPR051755">
    <property type="entry name" value="Ig-like_CS_Receptor"/>
</dbReference>
<reference evidence="5" key="1">
    <citation type="submission" date="2017-07" db="EMBL/GenBank/DDBJ databases">
        <authorList>
            <person name="Mikheyev A."/>
            <person name="Grau M."/>
        </authorList>
    </citation>
    <scope>NUCLEOTIDE SEQUENCE</scope>
    <source>
        <tissue evidence="5">Venom_gland</tissue>
    </source>
</reference>
<dbReference type="Pfam" id="PF07654">
    <property type="entry name" value="C1-set"/>
    <property type="match status" value="2"/>
</dbReference>
<evidence type="ECO:0000256" key="3">
    <source>
        <dbReference type="SAM" id="MobiDB-lite"/>
    </source>
</evidence>
<dbReference type="PANTHER" id="PTHR19971">
    <property type="entry name" value="SIGNAL-REGULATORY PROTEIN BETA"/>
    <property type="match status" value="1"/>
</dbReference>
<dbReference type="AlphaFoldDB" id="A0A2D4IIP8"/>
<dbReference type="InterPro" id="IPR007110">
    <property type="entry name" value="Ig-like_dom"/>
</dbReference>
<dbReference type="InterPro" id="IPR013783">
    <property type="entry name" value="Ig-like_fold"/>
</dbReference>
<dbReference type="SUPFAM" id="SSF48726">
    <property type="entry name" value="Immunoglobulin"/>
    <property type="match status" value="2"/>
</dbReference>
<evidence type="ECO:0000256" key="1">
    <source>
        <dbReference type="ARBA" id="ARBA00023157"/>
    </source>
</evidence>
<keyword evidence="1" id="KW-1015">Disulfide bond</keyword>
<evidence type="ECO:0000256" key="2">
    <source>
        <dbReference type="ARBA" id="ARBA00023180"/>
    </source>
</evidence>
<accession>A0A2D4IIP8</accession>
<feature type="compositionally biased region" description="Polar residues" evidence="3">
    <location>
        <begin position="263"/>
        <end position="281"/>
    </location>
</feature>
<dbReference type="InterPro" id="IPR003597">
    <property type="entry name" value="Ig_C1-set"/>
</dbReference>
<name>A0A2D4IIP8_MICLE</name>
<reference evidence="5" key="2">
    <citation type="submission" date="2017-11" db="EMBL/GenBank/DDBJ databases">
        <title>Coralsnake Venomics: Analyses of Venom Gland Transcriptomes and Proteomes of Six Brazilian Taxa.</title>
        <authorList>
            <person name="Aird S.D."/>
            <person name="Jorge da Silva N."/>
            <person name="Qiu L."/>
            <person name="Villar-Briones A."/>
            <person name="Aparecida-Saddi V."/>
            <person name="Campos-Telles M.P."/>
            <person name="Grau M."/>
            <person name="Mikheyev A.S."/>
        </authorList>
    </citation>
    <scope>NUCLEOTIDE SEQUENCE</scope>
    <source>
        <tissue evidence="5">Venom_gland</tissue>
    </source>
</reference>